<feature type="region of interest" description="Disordered" evidence="6">
    <location>
        <begin position="375"/>
        <end position="402"/>
    </location>
</feature>
<dbReference type="EMBL" id="CP000159">
    <property type="protein sequence ID" value="ABC44099.1"/>
    <property type="molecule type" value="Genomic_DNA"/>
</dbReference>
<dbReference type="Gene3D" id="1.10.287.950">
    <property type="entry name" value="Methyl-accepting chemotaxis protein"/>
    <property type="match status" value="1"/>
</dbReference>
<dbReference type="FunFam" id="1.10.287.950:FF:000001">
    <property type="entry name" value="Methyl-accepting chemotaxis sensory transducer"/>
    <property type="match status" value="1"/>
</dbReference>
<evidence type="ECO:0000256" key="3">
    <source>
        <dbReference type="ARBA" id="ARBA00029447"/>
    </source>
</evidence>
<sequence>MHLSRTSMQLSKITRRAAVTLTILLLVLGAGLYVNSRSAEALKSSYERQYDFQNLGQQVANASDYLTRQARLFAVTGDPKHLDKYWTEVQETQRRKMAVNELELKGASDEALQFLKEAKKASDALVKTEMQAMRLVLEAKGVPESEMPSAVAEATLTAADQALTAEEKRDKAQQLMFGEEYAAAKETIMKPTQQFRRTIEEQAAQRVASNQSWSATVRWAMVGIFILLAAGIAAILYVLRSRVTNPLRSFARQLTDSEEENVTVSVEGAREITAVAEAFNQQQRQIAEAMEALEDEKASVERRVEEAVRESEQQKERLQESVDTMLEAIGRFADGDLTVRLPTGREGAIGRLFEGFNEAVAGLRSIVGRVREAAGSTASATEQISASSEQMAASAEEQSAQAEEVAAAVEELNQTIGENARSVQQVAEAAGDGSQQAQEGQQVVAEATGKMEEIAAEVQGTAETIERLQASSEEISQVVETIDDIAGQTNLLALNAAIEASRAGSESGSGDTGQGFGVVAEEVRQLAEETDQATTEIAEIIGEVQTEIQEAVEAARQSSANAEEGIELSREASAVLDEIVGSISRVEQMTDEIAAASEEQSTTSEEIARSVQSISTAAQESAAGVTEVSDTADRLERLSTELEETVQQFRIEAGAGSSPSTGQPAPSGQSASAGHSAPEEVPQEYSGDGHPSEEATL</sequence>
<evidence type="ECO:0000256" key="7">
    <source>
        <dbReference type="SAM" id="Phobius"/>
    </source>
</evidence>
<evidence type="ECO:0000256" key="1">
    <source>
        <dbReference type="ARBA" id="ARBA00004370"/>
    </source>
</evidence>
<dbReference type="eggNOG" id="COG0840">
    <property type="taxonomic scope" value="Bacteria"/>
</dbReference>
<protein>
    <submittedName>
        <fullName evidence="10">Probable chemotaxis transducer, putative</fullName>
    </submittedName>
</protein>
<feature type="domain" description="HAMP" evidence="9">
    <location>
        <begin position="316"/>
        <end position="368"/>
    </location>
</feature>
<dbReference type="OrthoDB" id="1115140at2"/>
<keyword evidence="7" id="KW-1133">Transmembrane helix</keyword>
<dbReference type="PROSITE" id="PS50885">
    <property type="entry name" value="HAMP"/>
    <property type="match status" value="1"/>
</dbReference>
<organism evidence="10 11">
    <name type="scientific">Salinibacter ruber (strain DSM 13855 / M31)</name>
    <dbReference type="NCBI Taxonomy" id="309807"/>
    <lineage>
        <taxon>Bacteria</taxon>
        <taxon>Pseudomonadati</taxon>
        <taxon>Rhodothermota</taxon>
        <taxon>Rhodothermia</taxon>
        <taxon>Rhodothermales</taxon>
        <taxon>Salinibacteraceae</taxon>
        <taxon>Salinibacter</taxon>
    </lineage>
</organism>
<dbReference type="KEGG" id="sru:SRU_0833"/>
<evidence type="ECO:0000259" key="8">
    <source>
        <dbReference type="PROSITE" id="PS50111"/>
    </source>
</evidence>
<dbReference type="GO" id="GO:0004888">
    <property type="term" value="F:transmembrane signaling receptor activity"/>
    <property type="evidence" value="ECO:0007669"/>
    <property type="project" value="InterPro"/>
</dbReference>
<feature type="domain" description="Methyl-accepting transducer" evidence="8">
    <location>
        <begin position="373"/>
        <end position="615"/>
    </location>
</feature>
<feature type="compositionally biased region" description="Polar residues" evidence="6">
    <location>
        <begin position="657"/>
        <end position="673"/>
    </location>
</feature>
<evidence type="ECO:0000313" key="10">
    <source>
        <dbReference type="EMBL" id="ABC44099.1"/>
    </source>
</evidence>
<comment type="similarity">
    <text evidence="3">Belongs to the methyl-accepting chemotaxis (MCP) protein family.</text>
</comment>
<keyword evidence="11" id="KW-1185">Reference proteome</keyword>
<dbReference type="InterPro" id="IPR004090">
    <property type="entry name" value="Chemotax_Me-accpt_rcpt"/>
</dbReference>
<dbReference type="PANTHER" id="PTHR32089:SF112">
    <property type="entry name" value="LYSOZYME-LIKE PROTEIN-RELATED"/>
    <property type="match status" value="1"/>
</dbReference>
<dbReference type="Pfam" id="PF00015">
    <property type="entry name" value="MCPsignal"/>
    <property type="match status" value="1"/>
</dbReference>
<feature type="compositionally biased region" description="Low complexity" evidence="6">
    <location>
        <begin position="382"/>
        <end position="402"/>
    </location>
</feature>
<dbReference type="HOGENOM" id="CLU_000445_107_27_10"/>
<reference evidence="10 11" key="1">
    <citation type="journal article" date="2005" name="Proc. Natl. Acad. Sci. U.S.A.">
        <title>The genome of Salinibacter ruber: convergence and gene exchange among hyperhalophilic bacteria and archaea.</title>
        <authorList>
            <person name="Mongodin E.F."/>
            <person name="Nelson K.E."/>
            <person name="Daugherty S."/>
            <person name="Deboy R.T."/>
            <person name="Wister J."/>
            <person name="Khouri H."/>
            <person name="Weidman J."/>
            <person name="Walsh D.A."/>
            <person name="Papke R.T."/>
            <person name="Sanchez Perez G."/>
            <person name="Sharma A.K."/>
            <person name="Nesbo C.L."/>
            <person name="MacLeod D."/>
            <person name="Bapteste E."/>
            <person name="Doolittle W.F."/>
            <person name="Charlebois R.L."/>
            <person name="Legault B."/>
            <person name="Rodriguez-Valera F."/>
        </authorList>
    </citation>
    <scope>NUCLEOTIDE SEQUENCE [LARGE SCALE GENOMIC DNA]</scope>
    <source>
        <strain evidence="11">DSM 13855 / CECT 5946 / M31</strain>
    </source>
</reference>
<dbReference type="Pfam" id="PF00672">
    <property type="entry name" value="HAMP"/>
    <property type="match status" value="1"/>
</dbReference>
<keyword evidence="5" id="KW-0175">Coiled coil</keyword>
<feature type="region of interest" description="Disordered" evidence="6">
    <location>
        <begin position="647"/>
        <end position="697"/>
    </location>
</feature>
<comment type="subcellular location">
    <subcellularLocation>
        <location evidence="1">Membrane</location>
    </subcellularLocation>
</comment>
<keyword evidence="7" id="KW-0812">Transmembrane</keyword>
<dbReference type="Gene3D" id="6.10.340.10">
    <property type="match status" value="1"/>
</dbReference>
<dbReference type="SUPFAM" id="SSF58104">
    <property type="entry name" value="Methyl-accepting chemotaxis protein (MCP) signaling domain"/>
    <property type="match status" value="1"/>
</dbReference>
<evidence type="ECO:0000256" key="6">
    <source>
        <dbReference type="SAM" id="MobiDB-lite"/>
    </source>
</evidence>
<evidence type="ECO:0000256" key="5">
    <source>
        <dbReference type="SAM" id="Coils"/>
    </source>
</evidence>
<dbReference type="PRINTS" id="PR00260">
    <property type="entry name" value="CHEMTRNSDUCR"/>
</dbReference>
<dbReference type="SMART" id="SM00304">
    <property type="entry name" value="HAMP"/>
    <property type="match status" value="3"/>
</dbReference>
<keyword evidence="7" id="KW-0472">Membrane</keyword>
<proteinExistence type="inferred from homology"/>
<dbReference type="CDD" id="cd06225">
    <property type="entry name" value="HAMP"/>
    <property type="match status" value="1"/>
</dbReference>
<feature type="transmembrane region" description="Helical" evidence="7">
    <location>
        <begin position="219"/>
        <end position="239"/>
    </location>
</feature>
<dbReference type="InterPro" id="IPR004089">
    <property type="entry name" value="MCPsignal_dom"/>
</dbReference>
<dbReference type="PANTHER" id="PTHR32089">
    <property type="entry name" value="METHYL-ACCEPTING CHEMOTAXIS PROTEIN MCPB"/>
    <property type="match status" value="1"/>
</dbReference>
<dbReference type="CDD" id="cd11386">
    <property type="entry name" value="MCP_signal"/>
    <property type="match status" value="1"/>
</dbReference>
<accession>Q2S4B3</accession>
<dbReference type="GO" id="GO:0016020">
    <property type="term" value="C:membrane"/>
    <property type="evidence" value="ECO:0007669"/>
    <property type="project" value="UniProtKB-SubCell"/>
</dbReference>
<dbReference type="PROSITE" id="PS50111">
    <property type="entry name" value="CHEMOTAXIS_TRANSDUC_2"/>
    <property type="match status" value="1"/>
</dbReference>
<dbReference type="STRING" id="309807.SRU_0833"/>
<dbReference type="EnsemblBacteria" id="ABC44099">
    <property type="protein sequence ID" value="ABC44099"/>
    <property type="gene ID" value="SRU_0833"/>
</dbReference>
<evidence type="ECO:0000259" key="9">
    <source>
        <dbReference type="PROSITE" id="PS50885"/>
    </source>
</evidence>
<dbReference type="RefSeq" id="WP_011403597.1">
    <property type="nucleotide sequence ID" value="NC_007677.1"/>
</dbReference>
<dbReference type="InterPro" id="IPR003660">
    <property type="entry name" value="HAMP_dom"/>
</dbReference>
<evidence type="ECO:0000256" key="4">
    <source>
        <dbReference type="PROSITE-ProRule" id="PRU00284"/>
    </source>
</evidence>
<feature type="coiled-coil region" evidence="5">
    <location>
        <begin position="276"/>
        <end position="328"/>
    </location>
</feature>
<dbReference type="AlphaFoldDB" id="Q2S4B3"/>
<keyword evidence="2 4" id="KW-0807">Transducer</keyword>
<dbReference type="GO" id="GO:0007165">
    <property type="term" value="P:signal transduction"/>
    <property type="evidence" value="ECO:0007669"/>
    <property type="project" value="UniProtKB-KW"/>
</dbReference>
<gene>
    <name evidence="10" type="ordered locus">SRU_0833</name>
</gene>
<dbReference type="Proteomes" id="UP000008674">
    <property type="component" value="Chromosome"/>
</dbReference>
<name>Q2S4B3_SALRD</name>
<dbReference type="GO" id="GO:0006935">
    <property type="term" value="P:chemotaxis"/>
    <property type="evidence" value="ECO:0007669"/>
    <property type="project" value="InterPro"/>
</dbReference>
<dbReference type="SMART" id="SM00283">
    <property type="entry name" value="MA"/>
    <property type="match status" value="1"/>
</dbReference>
<evidence type="ECO:0000313" key="11">
    <source>
        <dbReference type="Proteomes" id="UP000008674"/>
    </source>
</evidence>
<evidence type="ECO:0000256" key="2">
    <source>
        <dbReference type="ARBA" id="ARBA00023224"/>
    </source>
</evidence>